<dbReference type="UniPathway" id="UPA00053">
    <property type="reaction ID" value="UER00086"/>
</dbReference>
<feature type="active site" description="Proton acceptor" evidence="7 8">
    <location>
        <position position="34"/>
    </location>
</feature>
<evidence type="ECO:0000256" key="2">
    <source>
        <dbReference type="ARBA" id="ARBA00004902"/>
    </source>
</evidence>
<dbReference type="NCBIfam" id="NF003806">
    <property type="entry name" value="PRK05395.1-3"/>
    <property type="match status" value="1"/>
</dbReference>
<dbReference type="Gene3D" id="3.40.50.9100">
    <property type="entry name" value="Dehydroquinase, class II"/>
    <property type="match status" value="1"/>
</dbReference>
<evidence type="ECO:0000256" key="6">
    <source>
        <dbReference type="ARBA" id="ARBA00023239"/>
    </source>
</evidence>
<dbReference type="EMBL" id="CP001115">
    <property type="protein sequence ID" value="ACO47578.1"/>
    <property type="molecule type" value="Genomic_DNA"/>
</dbReference>
<dbReference type="NCBIfam" id="TIGR01088">
    <property type="entry name" value="aroQ"/>
    <property type="match status" value="1"/>
</dbReference>
<dbReference type="OrthoDB" id="9790793at2"/>
<keyword evidence="7" id="KW-0057">Aromatic amino acid biosynthesis</keyword>
<dbReference type="Proteomes" id="UP000002208">
    <property type="component" value="Plasmid 1"/>
</dbReference>
<dbReference type="PROSITE" id="PS01029">
    <property type="entry name" value="DEHYDROQUINASE_II"/>
    <property type="match status" value="1"/>
</dbReference>
<dbReference type="HOGENOM" id="CLU_090968_2_0_0"/>
<comment type="pathway">
    <text evidence="2 7">Metabolic intermediate biosynthesis; chorismate biosynthesis; chorismate from D-erythrose 4-phosphate and phosphoenolpyruvate: step 3/7.</text>
</comment>
<dbReference type="NCBIfam" id="NF003805">
    <property type="entry name" value="PRK05395.1-2"/>
    <property type="match status" value="1"/>
</dbReference>
<keyword evidence="12" id="KW-1185">Reference proteome</keyword>
<dbReference type="CDD" id="cd00466">
    <property type="entry name" value="DHQase_II"/>
    <property type="match status" value="1"/>
</dbReference>
<dbReference type="NCBIfam" id="NF003807">
    <property type="entry name" value="PRK05395.1-4"/>
    <property type="match status" value="1"/>
</dbReference>
<dbReference type="InterPro" id="IPR036441">
    <property type="entry name" value="DHquinase_II_sf"/>
</dbReference>
<dbReference type="GO" id="GO:0019631">
    <property type="term" value="P:quinate catabolic process"/>
    <property type="evidence" value="ECO:0007669"/>
    <property type="project" value="TreeGrafter"/>
</dbReference>
<protein>
    <recommendedName>
        <fullName evidence="5 7">3-dehydroquinate dehydratase</fullName>
        <shortName evidence="7">3-dehydroquinase</shortName>
        <ecNumber evidence="5 7">4.2.1.10</ecNumber>
    </recommendedName>
    <alternativeName>
        <fullName evidence="7">Type II DHQase</fullName>
    </alternativeName>
</protein>
<sequence>MTQSPSNSADSMPTVLILNGPNLNLLGVREPHLYGHETLGDVQRTCTELGRTLGVHVDLRQTNAEYQLIDWIHEHRTTTAGLIINPGGLTHTSVALMDALGAYPPPIMEVHISNIHRREAFRHHSYVSLVADGVIAGCGTQGYALALQRLCTLIAKSPTT</sequence>
<dbReference type="InterPro" id="IPR001874">
    <property type="entry name" value="DHquinase_II"/>
</dbReference>
<accession>C1D2D9</accession>
<dbReference type="EC" id="4.2.1.10" evidence="5 7"/>
<evidence type="ECO:0000256" key="8">
    <source>
        <dbReference type="PIRSR" id="PIRSR001399-1"/>
    </source>
</evidence>
<keyword evidence="6 7" id="KW-0456">Lyase</keyword>
<feature type="binding site" evidence="7 9">
    <location>
        <begin position="112"/>
        <end position="113"/>
    </location>
    <ligand>
        <name>substrate</name>
    </ligand>
</feature>
<feature type="binding site" evidence="7 9">
    <location>
        <position position="91"/>
    </location>
    <ligand>
        <name>substrate</name>
    </ligand>
</feature>
<feature type="active site" description="Proton donor" evidence="7 8">
    <location>
        <position position="111"/>
    </location>
</feature>
<comment type="similarity">
    <text evidence="3 7">Belongs to the type-II 3-dehydroquinase family.</text>
</comment>
<dbReference type="RefSeq" id="WP_012694701.1">
    <property type="nucleotide sequence ID" value="NC_012527.1"/>
</dbReference>
<feature type="binding site" evidence="7 9">
    <location>
        <position position="98"/>
    </location>
    <ligand>
        <name>substrate</name>
    </ligand>
</feature>
<evidence type="ECO:0000256" key="10">
    <source>
        <dbReference type="PIRSR" id="PIRSR001399-3"/>
    </source>
</evidence>
<organism evidence="11 12">
    <name type="scientific">Deinococcus deserti (strain DSM 17065 / CIP 109153 / LMG 22923 / VCD115)</name>
    <dbReference type="NCBI Taxonomy" id="546414"/>
    <lineage>
        <taxon>Bacteria</taxon>
        <taxon>Thermotogati</taxon>
        <taxon>Deinococcota</taxon>
        <taxon>Deinococci</taxon>
        <taxon>Deinococcales</taxon>
        <taxon>Deinococcaceae</taxon>
        <taxon>Deinococcus</taxon>
    </lineage>
</organism>
<evidence type="ECO:0000256" key="1">
    <source>
        <dbReference type="ARBA" id="ARBA00001864"/>
    </source>
</evidence>
<dbReference type="PANTHER" id="PTHR21272">
    <property type="entry name" value="CATABOLIC 3-DEHYDROQUINASE"/>
    <property type="match status" value="1"/>
</dbReference>
<dbReference type="PIRSF" id="PIRSF001399">
    <property type="entry name" value="DHquinase_II"/>
    <property type="match status" value="1"/>
</dbReference>
<evidence type="ECO:0000256" key="5">
    <source>
        <dbReference type="ARBA" id="ARBA00012060"/>
    </source>
</evidence>
<evidence type="ECO:0000256" key="7">
    <source>
        <dbReference type="HAMAP-Rule" id="MF_00169"/>
    </source>
</evidence>
<proteinExistence type="inferred from homology"/>
<dbReference type="GO" id="GO:0009423">
    <property type="term" value="P:chorismate biosynthetic process"/>
    <property type="evidence" value="ECO:0007669"/>
    <property type="project" value="UniProtKB-UniRule"/>
</dbReference>
<dbReference type="SUPFAM" id="SSF52304">
    <property type="entry name" value="Type II 3-dehydroquinate dehydratase"/>
    <property type="match status" value="1"/>
</dbReference>
<dbReference type="GO" id="GO:0009073">
    <property type="term" value="P:aromatic amino acid family biosynthetic process"/>
    <property type="evidence" value="ECO:0007669"/>
    <property type="project" value="UniProtKB-KW"/>
</dbReference>
<dbReference type="PANTHER" id="PTHR21272:SF3">
    <property type="entry name" value="CATABOLIC 3-DEHYDROQUINASE"/>
    <property type="match status" value="1"/>
</dbReference>
<dbReference type="HAMAP" id="MF_00169">
    <property type="entry name" value="AroQ"/>
    <property type="match status" value="1"/>
</dbReference>
<evidence type="ECO:0000256" key="4">
    <source>
        <dbReference type="ARBA" id="ARBA00011193"/>
    </source>
</evidence>
<keyword evidence="11" id="KW-0614">Plasmid</keyword>
<dbReference type="Pfam" id="PF01220">
    <property type="entry name" value="DHquinase_II"/>
    <property type="match status" value="1"/>
</dbReference>
<feature type="binding site" evidence="7 9">
    <location>
        <position position="85"/>
    </location>
    <ligand>
        <name>substrate</name>
    </ligand>
</feature>
<geneLocation type="plasmid" evidence="12">
    <name>pDeide1</name>
</geneLocation>
<feature type="site" description="Transition state stabilizer" evidence="7 10">
    <location>
        <position position="29"/>
    </location>
</feature>
<dbReference type="GO" id="GO:0008652">
    <property type="term" value="P:amino acid biosynthetic process"/>
    <property type="evidence" value="ECO:0007669"/>
    <property type="project" value="UniProtKB-KW"/>
</dbReference>
<dbReference type="GO" id="GO:0003855">
    <property type="term" value="F:3-dehydroquinate dehydratase activity"/>
    <property type="evidence" value="ECO:0007669"/>
    <property type="project" value="UniProtKB-UniRule"/>
</dbReference>
<name>C1D2D9_DEIDV</name>
<gene>
    <name evidence="7" type="primary">aroQ</name>
    <name evidence="11" type="ordered locus">Deide_1p01350</name>
</gene>
<evidence type="ECO:0000313" key="11">
    <source>
        <dbReference type="EMBL" id="ACO47578.1"/>
    </source>
</evidence>
<keyword evidence="7" id="KW-0028">Amino-acid biosynthesis</keyword>
<dbReference type="KEGG" id="ddr:Deide_1p01350"/>
<dbReference type="AlphaFoldDB" id="C1D2D9"/>
<comment type="function">
    <text evidence="7">Catalyzes a trans-dehydration via an enolate intermediate.</text>
</comment>
<evidence type="ECO:0000256" key="9">
    <source>
        <dbReference type="PIRSR" id="PIRSR001399-2"/>
    </source>
</evidence>
<feature type="binding site" evidence="7 9">
    <location>
        <position position="122"/>
    </location>
    <ligand>
        <name>substrate</name>
    </ligand>
</feature>
<evidence type="ECO:0000256" key="3">
    <source>
        <dbReference type="ARBA" id="ARBA00011037"/>
    </source>
</evidence>
<comment type="subunit">
    <text evidence="4 7">Homododecamer.</text>
</comment>
<evidence type="ECO:0000313" key="12">
    <source>
        <dbReference type="Proteomes" id="UP000002208"/>
    </source>
</evidence>
<reference evidence="11 12" key="1">
    <citation type="journal article" date="2009" name="PLoS Genet.">
        <title>Alliance of proteomics and genomics to unravel the specificities of Sahara bacterium Deinococcus deserti.</title>
        <authorList>
            <person name="de Groot A."/>
            <person name="Dulermo R."/>
            <person name="Ortet P."/>
            <person name="Blanchard L."/>
            <person name="Guerin P."/>
            <person name="Fernandez B."/>
            <person name="Vacherie B."/>
            <person name="Dossat C."/>
            <person name="Jolivet E."/>
            <person name="Siguier P."/>
            <person name="Chandler M."/>
            <person name="Barakat M."/>
            <person name="Dedieu A."/>
            <person name="Barbe V."/>
            <person name="Heulin T."/>
            <person name="Sommer S."/>
            <person name="Achouak W."/>
            <person name="Armengaud J."/>
        </authorList>
    </citation>
    <scope>NUCLEOTIDE SEQUENCE [LARGE SCALE GENOMIC DNA]</scope>
    <source>
        <strain evidence="12">DSM 17065 / CIP 109153 / LMG 22923 / VCD115</strain>
        <plasmid evidence="12">pDeide1</plasmid>
    </source>
</reference>
<comment type="catalytic activity">
    <reaction evidence="1 7">
        <text>3-dehydroquinate = 3-dehydroshikimate + H2O</text>
        <dbReference type="Rhea" id="RHEA:21096"/>
        <dbReference type="ChEBI" id="CHEBI:15377"/>
        <dbReference type="ChEBI" id="CHEBI:16630"/>
        <dbReference type="ChEBI" id="CHEBI:32364"/>
        <dbReference type="EC" id="4.2.1.10"/>
    </reaction>
</comment>
<dbReference type="InterPro" id="IPR018509">
    <property type="entry name" value="DHquinase_II_CS"/>
</dbReference>